<evidence type="ECO:0008006" key="4">
    <source>
        <dbReference type="Google" id="ProtNLM"/>
    </source>
</evidence>
<name>A0ABR0JZC7_9EURO</name>
<accession>A0ABR0JZC7</accession>
<reference evidence="2 3" key="1">
    <citation type="submission" date="2023-08" db="EMBL/GenBank/DDBJ databases">
        <title>Black Yeasts Isolated from many extreme environments.</title>
        <authorList>
            <person name="Coleine C."/>
            <person name="Stajich J.E."/>
            <person name="Selbmann L."/>
        </authorList>
    </citation>
    <scope>NUCLEOTIDE SEQUENCE [LARGE SCALE GENOMIC DNA]</scope>
    <source>
        <strain evidence="2 3">CCFEE 5885</strain>
    </source>
</reference>
<organism evidence="2 3">
    <name type="scientific">Lithohypha guttulata</name>
    <dbReference type="NCBI Taxonomy" id="1690604"/>
    <lineage>
        <taxon>Eukaryota</taxon>
        <taxon>Fungi</taxon>
        <taxon>Dikarya</taxon>
        <taxon>Ascomycota</taxon>
        <taxon>Pezizomycotina</taxon>
        <taxon>Eurotiomycetes</taxon>
        <taxon>Chaetothyriomycetidae</taxon>
        <taxon>Chaetothyriales</taxon>
        <taxon>Trichomeriaceae</taxon>
        <taxon>Lithohypha</taxon>
    </lineage>
</organism>
<dbReference type="Proteomes" id="UP001345013">
    <property type="component" value="Unassembled WGS sequence"/>
</dbReference>
<keyword evidence="1" id="KW-0812">Transmembrane</keyword>
<protein>
    <recommendedName>
        <fullName evidence="4">DUF4149 domain-containing protein</fullName>
    </recommendedName>
</protein>
<dbReference type="Pfam" id="PF14087">
    <property type="entry name" value="DUF4267"/>
    <property type="match status" value="1"/>
</dbReference>
<gene>
    <name evidence="2" type="ORF">LTR24_008665</name>
</gene>
<evidence type="ECO:0000313" key="3">
    <source>
        <dbReference type="Proteomes" id="UP001345013"/>
    </source>
</evidence>
<evidence type="ECO:0000313" key="2">
    <source>
        <dbReference type="EMBL" id="KAK5080103.1"/>
    </source>
</evidence>
<sequence length="159" mass="16772">MSTSSFLGLNLATIRTSLPLITVGIMGGLYSLMVPSEGAKLFGTPFENPLSPSPAEIAYAKMHGVRKFATALVALRLISYAGELDAQGHAVAAKAIGNAVGTLLFAGTVVALGEAWACNRYAKRTGVKAENKEWALNLGTWHLIKAGPIALLGMAWFRI</sequence>
<keyword evidence="3" id="KW-1185">Reference proteome</keyword>
<keyword evidence="1" id="KW-1133">Transmembrane helix</keyword>
<evidence type="ECO:0000256" key="1">
    <source>
        <dbReference type="SAM" id="Phobius"/>
    </source>
</evidence>
<proteinExistence type="predicted"/>
<dbReference type="EMBL" id="JAVRRG010000157">
    <property type="protein sequence ID" value="KAK5080103.1"/>
    <property type="molecule type" value="Genomic_DNA"/>
</dbReference>
<comment type="caution">
    <text evidence="2">The sequence shown here is derived from an EMBL/GenBank/DDBJ whole genome shotgun (WGS) entry which is preliminary data.</text>
</comment>
<feature type="transmembrane region" description="Helical" evidence="1">
    <location>
        <begin position="12"/>
        <end position="32"/>
    </location>
</feature>
<dbReference type="InterPro" id="IPR025363">
    <property type="entry name" value="DUF4267"/>
</dbReference>
<keyword evidence="1" id="KW-0472">Membrane</keyword>